<evidence type="ECO:0000259" key="1">
    <source>
        <dbReference type="Pfam" id="PF07811"/>
    </source>
</evidence>
<protein>
    <recommendedName>
        <fullName evidence="1">TadE-like domain-containing protein</fullName>
    </recommendedName>
</protein>
<dbReference type="EMBL" id="JXXR01000015">
    <property type="protein sequence ID" value="KJY71833.1"/>
    <property type="molecule type" value="Genomic_DNA"/>
</dbReference>
<comment type="caution">
    <text evidence="2">The sequence shown here is derived from an EMBL/GenBank/DDBJ whole genome shotgun (WGS) entry which is preliminary data.</text>
</comment>
<accession>A0A837G6P8</accession>
<sequence>MYPIISLRHRTQKGLAAVEMLIAVPVLMMVLMSITEFGNAFIQYATLNKMAQSGIRYATAGVTGTATYDQIADVDEIKNMVVYGHTGSGSTSLMSGISASDVSVNHSSGYVTITINHTYTPLISGFSSSINFSVPLNASATMRTAP</sequence>
<organism evidence="2">
    <name type="scientific">Vibrio coralliilyticus</name>
    <dbReference type="NCBI Taxonomy" id="190893"/>
    <lineage>
        <taxon>Bacteria</taxon>
        <taxon>Pseudomonadati</taxon>
        <taxon>Pseudomonadota</taxon>
        <taxon>Gammaproteobacteria</taxon>
        <taxon>Vibrionales</taxon>
        <taxon>Vibrionaceae</taxon>
        <taxon>Vibrio</taxon>
    </lineage>
</organism>
<gene>
    <name evidence="2" type="ORF">TW71_12665</name>
</gene>
<reference evidence="2" key="1">
    <citation type="journal article" date="2015" name="BMC Genomics">
        <title>Genome mining reveals unlocked bioactive potential of marine Gram-negative bacteria.</title>
        <authorList>
            <person name="Machado H."/>
            <person name="Sonnenschein E.C."/>
            <person name="Melchiorsen J."/>
            <person name="Gram L."/>
        </authorList>
    </citation>
    <scope>NUCLEOTIDE SEQUENCE</scope>
    <source>
        <strain evidence="2">S2052</strain>
    </source>
</reference>
<dbReference type="InterPro" id="IPR012495">
    <property type="entry name" value="TadE-like_dom"/>
</dbReference>
<evidence type="ECO:0000313" key="2">
    <source>
        <dbReference type="EMBL" id="KJY71833.1"/>
    </source>
</evidence>
<name>A0A837G6P8_9VIBR</name>
<dbReference type="AlphaFoldDB" id="A0A837G6P8"/>
<feature type="domain" description="TadE-like" evidence="1">
    <location>
        <begin position="14"/>
        <end position="56"/>
    </location>
</feature>
<proteinExistence type="predicted"/>
<dbReference type="Pfam" id="PF07811">
    <property type="entry name" value="TadE"/>
    <property type="match status" value="1"/>
</dbReference>